<reference evidence="2" key="1">
    <citation type="submission" date="2017-09" db="EMBL/GenBank/DDBJ databases">
        <title>Depth-based differentiation of microbial function through sediment-hosted aquifers and enrichment of novel symbionts in the deep terrestrial subsurface.</title>
        <authorList>
            <person name="Probst A.J."/>
            <person name="Ladd B."/>
            <person name="Jarett J.K."/>
            <person name="Geller-Mcgrath D.E."/>
            <person name="Sieber C.M.K."/>
            <person name="Emerson J.B."/>
            <person name="Anantharaman K."/>
            <person name="Thomas B.C."/>
            <person name="Malmstrom R."/>
            <person name="Stieglmeier M."/>
            <person name="Klingl A."/>
            <person name="Woyke T."/>
            <person name="Ryan C.M."/>
            <person name="Banfield J.F."/>
        </authorList>
    </citation>
    <scope>NUCLEOTIDE SEQUENCE [LARGE SCALE GENOMIC DNA]</scope>
</reference>
<protein>
    <submittedName>
        <fullName evidence="1">Uncharacterized protein</fullName>
    </submittedName>
</protein>
<name>A0A2M8KXW3_9BACT</name>
<dbReference type="EMBL" id="PFEF01000003">
    <property type="protein sequence ID" value="PJE64775.1"/>
    <property type="molecule type" value="Genomic_DNA"/>
</dbReference>
<accession>A0A2M8KXW3</accession>
<comment type="caution">
    <text evidence="1">The sequence shown here is derived from an EMBL/GenBank/DDBJ whole genome shotgun (WGS) entry which is preliminary data.</text>
</comment>
<proteinExistence type="predicted"/>
<dbReference type="Proteomes" id="UP000229098">
    <property type="component" value="Unassembled WGS sequence"/>
</dbReference>
<gene>
    <name evidence="1" type="ORF">COU90_00710</name>
</gene>
<organism evidence="1 2">
    <name type="scientific">Candidatus Ryanbacteria bacterium CG10_big_fil_rev_8_21_14_0_10_43_42</name>
    <dbReference type="NCBI Taxonomy" id="1974864"/>
    <lineage>
        <taxon>Bacteria</taxon>
        <taxon>Candidatus Ryaniibacteriota</taxon>
    </lineage>
</organism>
<evidence type="ECO:0000313" key="2">
    <source>
        <dbReference type="Proteomes" id="UP000229098"/>
    </source>
</evidence>
<dbReference type="AlphaFoldDB" id="A0A2M8KXW3"/>
<sequence>MEKTYYLFTAYNLKTDVIILLSTNDHPNFVPKPGARVPDSTPAKEADDYYEVITVLDGSIVERFTALEKMERELGKIQESGISSLIKEIGTLLLHEGRTFQQMQIRETFLNI</sequence>
<evidence type="ECO:0000313" key="1">
    <source>
        <dbReference type="EMBL" id="PJE64775.1"/>
    </source>
</evidence>